<evidence type="ECO:0000256" key="1">
    <source>
        <dbReference type="SAM" id="SignalP"/>
    </source>
</evidence>
<evidence type="ECO:0000313" key="2">
    <source>
        <dbReference type="EMBL" id="MBD2857742.1"/>
    </source>
</evidence>
<reference evidence="2" key="1">
    <citation type="submission" date="2020-09" db="EMBL/GenBank/DDBJ databases">
        <authorList>
            <person name="Yoon J.-W."/>
        </authorList>
    </citation>
    <scope>NUCLEOTIDE SEQUENCE</scope>
    <source>
        <strain evidence="2">KMU-158</strain>
    </source>
</reference>
<accession>A0A927C0Q3</accession>
<feature type="signal peptide" evidence="1">
    <location>
        <begin position="1"/>
        <end position="24"/>
    </location>
</feature>
<dbReference type="InterPro" id="IPR014094">
    <property type="entry name" value="LpoB"/>
</dbReference>
<dbReference type="AlphaFoldDB" id="A0A927C0Q3"/>
<dbReference type="EMBL" id="JACXLD010000001">
    <property type="protein sequence ID" value="MBD2857742.1"/>
    <property type="molecule type" value="Genomic_DNA"/>
</dbReference>
<dbReference type="Gene3D" id="3.40.50.10610">
    <property type="entry name" value="ABC-type transport auxiliary lipoprotein component"/>
    <property type="match status" value="1"/>
</dbReference>
<dbReference type="Proteomes" id="UP000610558">
    <property type="component" value="Unassembled WGS sequence"/>
</dbReference>
<sequence length="197" mass="22124">MPATLWKKFSLALVLLTLVGCGGAQVKRVEDGKATELTDKWSPQDSQIVAEAMITDMLSFPWIEQADRKPAVTVQYVRNRSHEQIPVDSFVNSIKRELLRSGKVDFVVSGDERERVRDEKLDQEMNASMETAVDLGEETAANFALSGMITSFVDQLQGKRAVTYQVDLKLIDLESNREVWNGQKQIRKVSSKSAFSL</sequence>
<organism evidence="2 3">
    <name type="scientific">Spongiibacter pelagi</name>
    <dbReference type="NCBI Taxonomy" id="2760804"/>
    <lineage>
        <taxon>Bacteria</taxon>
        <taxon>Pseudomonadati</taxon>
        <taxon>Pseudomonadota</taxon>
        <taxon>Gammaproteobacteria</taxon>
        <taxon>Cellvibrionales</taxon>
        <taxon>Spongiibacteraceae</taxon>
        <taxon>Spongiibacter</taxon>
    </lineage>
</organism>
<dbReference type="PROSITE" id="PS51257">
    <property type="entry name" value="PROKAR_LIPOPROTEIN"/>
    <property type="match status" value="1"/>
</dbReference>
<dbReference type="RefSeq" id="WP_190761963.1">
    <property type="nucleotide sequence ID" value="NZ_JACXLD010000001.1"/>
</dbReference>
<proteinExistence type="predicted"/>
<dbReference type="Pfam" id="PF13036">
    <property type="entry name" value="LpoB"/>
    <property type="match status" value="1"/>
</dbReference>
<evidence type="ECO:0000313" key="3">
    <source>
        <dbReference type="Proteomes" id="UP000610558"/>
    </source>
</evidence>
<keyword evidence="1" id="KW-0732">Signal</keyword>
<comment type="caution">
    <text evidence="2">The sequence shown here is derived from an EMBL/GenBank/DDBJ whole genome shotgun (WGS) entry which is preliminary data.</text>
</comment>
<keyword evidence="3" id="KW-1185">Reference proteome</keyword>
<feature type="chain" id="PRO_5037233241" evidence="1">
    <location>
        <begin position="25"/>
        <end position="197"/>
    </location>
</feature>
<protein>
    <submittedName>
        <fullName evidence="2">Penicillin-binding protein activator LpoB</fullName>
    </submittedName>
</protein>
<name>A0A927C0Q3_9GAMM</name>
<gene>
    <name evidence="2" type="ORF">IB286_01900</name>
</gene>